<reference evidence="2 3" key="1">
    <citation type="submission" date="2022-11" db="EMBL/GenBank/DDBJ databases">
        <title>Mucor velutinosus strain NIH1002 WGS.</title>
        <authorList>
            <person name="Subramanian P."/>
            <person name="Mullikin J.C."/>
            <person name="Segre J.A."/>
            <person name="Zelazny A.M."/>
        </authorList>
    </citation>
    <scope>NUCLEOTIDE SEQUENCE [LARGE SCALE GENOMIC DNA]</scope>
    <source>
        <strain evidence="2 3">NIH1002</strain>
    </source>
</reference>
<dbReference type="AlphaFoldDB" id="A0AAN7D3J3"/>
<dbReference type="Proteomes" id="UP001304243">
    <property type="component" value="Unassembled WGS sequence"/>
</dbReference>
<dbReference type="GO" id="GO:0004758">
    <property type="term" value="F:serine C-palmitoyltransferase activity"/>
    <property type="evidence" value="ECO:0007669"/>
    <property type="project" value="UniProtKB-EC"/>
</dbReference>
<evidence type="ECO:0000259" key="1">
    <source>
        <dbReference type="Pfam" id="PF03184"/>
    </source>
</evidence>
<dbReference type="RefSeq" id="XP_064676714.1">
    <property type="nucleotide sequence ID" value="XM_064825496.1"/>
</dbReference>
<dbReference type="GeneID" id="89949903"/>
<name>A0AAN7D3J3_9FUNG</name>
<dbReference type="Pfam" id="PF03184">
    <property type="entry name" value="DDE_1"/>
    <property type="match status" value="1"/>
</dbReference>
<sequence length="156" mass="17793">MDKARLAVVFLCNADGSDKYEPIIIGNSAKPGYFRVKSGADPKFRYHLKKAWMTKEETEKVEQQENIKETDLLEAMRAVVYNTVPTTAEEFEVLAAFSKLYIPHRQQMISNCTKQTSITFICFKFYSILGTMTTIETLCMQLATISIFSDMMPTDC</sequence>
<accession>A0AAN7D3J3</accession>
<organism evidence="2 3">
    <name type="scientific">Mucor velutinosus</name>
    <dbReference type="NCBI Taxonomy" id="708070"/>
    <lineage>
        <taxon>Eukaryota</taxon>
        <taxon>Fungi</taxon>
        <taxon>Fungi incertae sedis</taxon>
        <taxon>Mucoromycota</taxon>
        <taxon>Mucoromycotina</taxon>
        <taxon>Mucoromycetes</taxon>
        <taxon>Mucorales</taxon>
        <taxon>Mucorineae</taxon>
        <taxon>Mucoraceae</taxon>
        <taxon>Mucor</taxon>
    </lineage>
</organism>
<keyword evidence="2" id="KW-0012">Acyltransferase</keyword>
<comment type="caution">
    <text evidence="2">The sequence shown here is derived from an EMBL/GenBank/DDBJ whole genome shotgun (WGS) entry which is preliminary data.</text>
</comment>
<gene>
    <name evidence="2" type="primary">LCB2_1</name>
    <name evidence="2" type="ORF">ATC70_006217</name>
</gene>
<dbReference type="EC" id="2.3.1.50" evidence="2"/>
<keyword evidence="3" id="KW-1185">Reference proteome</keyword>
<proteinExistence type="predicted"/>
<evidence type="ECO:0000313" key="2">
    <source>
        <dbReference type="EMBL" id="KAK4510048.1"/>
    </source>
</evidence>
<evidence type="ECO:0000313" key="3">
    <source>
        <dbReference type="Proteomes" id="UP001304243"/>
    </source>
</evidence>
<dbReference type="GO" id="GO:0003676">
    <property type="term" value="F:nucleic acid binding"/>
    <property type="evidence" value="ECO:0007669"/>
    <property type="project" value="InterPro"/>
</dbReference>
<dbReference type="EMBL" id="JASEJX010000034">
    <property type="protein sequence ID" value="KAK4510048.1"/>
    <property type="molecule type" value="Genomic_DNA"/>
</dbReference>
<keyword evidence="2" id="KW-0808">Transferase</keyword>
<protein>
    <submittedName>
        <fullName evidence="2">Serine palmitoyltransferase component</fullName>
        <ecNumber evidence="2">2.3.1.50</ecNumber>
    </submittedName>
</protein>
<feature type="domain" description="DDE-1" evidence="1">
    <location>
        <begin position="3"/>
        <end position="56"/>
    </location>
</feature>
<dbReference type="InterPro" id="IPR004875">
    <property type="entry name" value="DDE_SF_endonuclease_dom"/>
</dbReference>